<dbReference type="InterPro" id="IPR012349">
    <property type="entry name" value="Split_barrel_FMN-bd"/>
</dbReference>
<evidence type="ECO:0000313" key="1">
    <source>
        <dbReference type="EMBL" id="PEG31669.1"/>
    </source>
</evidence>
<dbReference type="Pfam" id="PF12900">
    <property type="entry name" value="Pyridox_ox_2"/>
    <property type="match status" value="1"/>
</dbReference>
<name>A0A2A7MJC5_9CLOT</name>
<dbReference type="InterPro" id="IPR024747">
    <property type="entry name" value="Pyridox_Oxase-rel"/>
</dbReference>
<evidence type="ECO:0000313" key="2">
    <source>
        <dbReference type="Proteomes" id="UP000220840"/>
    </source>
</evidence>
<gene>
    <name evidence="1" type="ORF">CQ394_08225</name>
</gene>
<comment type="caution">
    <text evidence="1">The sequence shown here is derived from an EMBL/GenBank/DDBJ whole genome shotgun (WGS) entry which is preliminary data.</text>
</comment>
<dbReference type="STRING" id="137838.GCA_001458595_03115"/>
<dbReference type="PANTHER" id="PTHR34071:SF2">
    <property type="entry name" value="FLAVIN-NUCLEOTIDE-BINDING PROTEIN"/>
    <property type="match status" value="1"/>
</dbReference>
<proteinExistence type="predicted"/>
<dbReference type="Proteomes" id="UP000220840">
    <property type="component" value="Unassembled WGS sequence"/>
</dbReference>
<protein>
    <submittedName>
        <fullName evidence="1">Pyridoxamine 5'-phosphate oxidase family protein</fullName>
    </submittedName>
</protein>
<keyword evidence="2" id="KW-1185">Reference proteome</keyword>
<dbReference type="AlphaFoldDB" id="A0A2A7MJC5"/>
<dbReference type="OrthoDB" id="9794935at2"/>
<dbReference type="Gene3D" id="2.30.110.10">
    <property type="entry name" value="Electron Transport, Fmn-binding Protein, Chain A"/>
    <property type="match status" value="1"/>
</dbReference>
<reference evidence="1 2" key="1">
    <citation type="submission" date="2017-10" db="EMBL/GenBank/DDBJ databases">
        <title>Effective Description of Clostridium neonatale sp. nov. linked to necrotizing enterocolitis in neonates and a clarification of species assignable to the genus Clostridium (Prazmowski 1880) emend. Lawson and Rainey 2016.</title>
        <authorList>
            <person name="Bernard K."/>
            <person name="Burdz T."/>
            <person name="Wiebe D."/>
            <person name="Balcewich B."/>
            <person name="Alfa M."/>
            <person name="Bernier A.-M."/>
        </authorList>
    </citation>
    <scope>NUCLEOTIDE SEQUENCE [LARGE SCALE GENOMIC DNA]</scope>
    <source>
        <strain evidence="1 2">LCDC99A005</strain>
    </source>
</reference>
<sequence>MRKKDRQVTDPVKIDEIIEKCECCRIALIDGDKPYIVPLNFAYVHEGDNQFFYFHGAKVGRKITLINKNKYAGFELDTDGMFKPSENPCNHSFKYKSVIGTGEISLITDIDEKIKIFNLMMKRYSGKSDWEFNERIVDATAVIKLEVEELSCKQNN</sequence>
<accession>A0A2A7MJC5</accession>
<dbReference type="RefSeq" id="WP_058295826.1">
    <property type="nucleotide sequence ID" value="NZ_CAMRXG010000023.1"/>
</dbReference>
<dbReference type="EMBL" id="PDCJ01000001">
    <property type="protein sequence ID" value="PEG31669.1"/>
    <property type="molecule type" value="Genomic_DNA"/>
</dbReference>
<organism evidence="1 2">
    <name type="scientific">Clostridium neonatale</name>
    <dbReference type="NCBI Taxonomy" id="137838"/>
    <lineage>
        <taxon>Bacteria</taxon>
        <taxon>Bacillati</taxon>
        <taxon>Bacillota</taxon>
        <taxon>Clostridia</taxon>
        <taxon>Eubacteriales</taxon>
        <taxon>Clostridiaceae</taxon>
        <taxon>Clostridium</taxon>
    </lineage>
</organism>
<dbReference type="PANTHER" id="PTHR34071">
    <property type="entry name" value="5-NITROIMIDAZOLE ANTIBIOTICS RESISTANCE PROTEIN, NIMA-FAMILY-RELATED PROTEIN-RELATED"/>
    <property type="match status" value="1"/>
</dbReference>
<dbReference type="SUPFAM" id="SSF50475">
    <property type="entry name" value="FMN-binding split barrel"/>
    <property type="match status" value="1"/>
</dbReference>